<gene>
    <name evidence="1" type="ORF">RT97_31460</name>
</gene>
<dbReference type="Gene3D" id="3.30.429.10">
    <property type="entry name" value="Macrophage Migration Inhibitory Factor"/>
    <property type="match status" value="2"/>
</dbReference>
<comment type="caution">
    <text evidence="1">The sequence shown here is derived from an EMBL/GenBank/DDBJ whole genome shotgun (WGS) entry which is preliminary data.</text>
</comment>
<dbReference type="InterPro" id="IPR014347">
    <property type="entry name" value="Tautomerase/MIF_sf"/>
</dbReference>
<dbReference type="Proteomes" id="UP000032067">
    <property type="component" value="Unassembled WGS sequence"/>
</dbReference>
<dbReference type="RefSeq" id="WP_042582792.1">
    <property type="nucleotide sequence ID" value="NZ_JXQQ01000136.1"/>
</dbReference>
<dbReference type="AlphaFoldDB" id="A0A0D0JQN9"/>
<evidence type="ECO:0000313" key="1">
    <source>
        <dbReference type="EMBL" id="KIQ16122.1"/>
    </source>
</evidence>
<name>A0A0D0JQN9_VARPD</name>
<proteinExistence type="predicted"/>
<accession>A0A0D0JQN9</accession>
<organism evidence="1 2">
    <name type="scientific">Variovorax paradoxus</name>
    <dbReference type="NCBI Taxonomy" id="34073"/>
    <lineage>
        <taxon>Bacteria</taxon>
        <taxon>Pseudomonadati</taxon>
        <taxon>Pseudomonadota</taxon>
        <taxon>Betaproteobacteria</taxon>
        <taxon>Burkholderiales</taxon>
        <taxon>Comamonadaceae</taxon>
        <taxon>Variovorax</taxon>
    </lineage>
</organism>
<dbReference type="SUPFAM" id="SSF55331">
    <property type="entry name" value="Tautomerase/MIF"/>
    <property type="match status" value="1"/>
</dbReference>
<dbReference type="OrthoDB" id="8561934at2"/>
<protein>
    <submittedName>
        <fullName evidence="1">4-oxalocrotonate tautomerase</fullName>
    </submittedName>
</protein>
<sequence>MPHIVVHLSGEPDAALTRKTVDTVAELTQSVLGKQLPVIAITVQYIAADAWFIGGQTLASLGKSAFHLDISITDETNTKAEKARYLREVHAAMAKIRPDLHEVSYIHVIDARGAAYGYGGKTQEYRHQQAGV</sequence>
<evidence type="ECO:0000313" key="2">
    <source>
        <dbReference type="Proteomes" id="UP000032067"/>
    </source>
</evidence>
<dbReference type="EMBL" id="JXQQ01000136">
    <property type="protein sequence ID" value="KIQ16122.1"/>
    <property type="molecule type" value="Genomic_DNA"/>
</dbReference>
<reference evidence="1 2" key="1">
    <citation type="submission" date="2014-12" db="EMBL/GenBank/DDBJ databases">
        <title>16Stimator: statistical estimation of ribosomal gene copy numbers from draft genome assemblies.</title>
        <authorList>
            <person name="Perisin M.A."/>
            <person name="Vetter M."/>
            <person name="Gilbert J.A."/>
            <person name="Bergelson J."/>
        </authorList>
    </citation>
    <scope>NUCLEOTIDE SEQUENCE [LARGE SCALE GENOMIC DNA]</scope>
    <source>
        <strain evidence="1 2">MEDvA23</strain>
    </source>
</reference>